<feature type="transmembrane region" description="Helical" evidence="8">
    <location>
        <begin position="104"/>
        <end position="130"/>
    </location>
</feature>
<evidence type="ECO:0000256" key="8">
    <source>
        <dbReference type="SAM" id="Phobius"/>
    </source>
</evidence>
<dbReference type="EMBL" id="JAHLQK010000003">
    <property type="protein sequence ID" value="MBU5676421.1"/>
    <property type="molecule type" value="Genomic_DNA"/>
</dbReference>
<keyword evidence="4" id="KW-0309">Germination</keyword>
<evidence type="ECO:0000256" key="1">
    <source>
        <dbReference type="ARBA" id="ARBA00004141"/>
    </source>
</evidence>
<feature type="transmembrane region" description="Helical" evidence="8">
    <location>
        <begin position="77"/>
        <end position="98"/>
    </location>
</feature>
<protein>
    <submittedName>
        <fullName evidence="9">Endospore germination permease</fullName>
    </submittedName>
</protein>
<evidence type="ECO:0000256" key="7">
    <source>
        <dbReference type="ARBA" id="ARBA00023136"/>
    </source>
</evidence>
<feature type="transmembrane region" description="Helical" evidence="8">
    <location>
        <begin position="302"/>
        <end position="322"/>
    </location>
</feature>
<accession>A0ABS6G2L7</accession>
<sequence length="365" mass="40983">MKKEIISTKQGVSIMFIFLIGTTLVAGAANKAQQDAWISILIAVAISLPMCFVYSRLIKLFPGKNLFDIVEEIFGSIVGKAITLIFIWYFFHLGALIIRNITEFIQVVSFAETPQFFVAVFIGLLVTYMVKSGIEVLGRWSEFVLPIIIFIIILTICLSAPKMNFNNLKPVLYNGFKPVFQGAYTLFTFPFAETVIFTVIFSSLEQQNKCFKVYSLSLIMSGVILLLVALRNILVLGIVNINYLYFPSYSAVSIINIGDFLQRIEVVVSITLILSSIAKLSVCLFATSIGVSKLFNFDDYKLVAAPICLLMLNLSFIVYNNTMEMFDWVETTNLYYSIPFQIILPLTILIVAEIKIRLGNSNNSL</sequence>
<feature type="transmembrane region" description="Helical" evidence="8">
    <location>
        <begin position="142"/>
        <end position="161"/>
    </location>
</feature>
<feature type="transmembrane region" description="Helical" evidence="8">
    <location>
        <begin position="36"/>
        <end position="57"/>
    </location>
</feature>
<name>A0ABS6G2L7_9FIRM</name>
<keyword evidence="5 8" id="KW-0812">Transmembrane</keyword>
<feature type="transmembrane region" description="Helical" evidence="8">
    <location>
        <begin position="266"/>
        <end position="290"/>
    </location>
</feature>
<evidence type="ECO:0000256" key="5">
    <source>
        <dbReference type="ARBA" id="ARBA00022692"/>
    </source>
</evidence>
<evidence type="ECO:0000256" key="3">
    <source>
        <dbReference type="ARBA" id="ARBA00022448"/>
    </source>
</evidence>
<evidence type="ECO:0000256" key="4">
    <source>
        <dbReference type="ARBA" id="ARBA00022544"/>
    </source>
</evidence>
<feature type="transmembrane region" description="Helical" evidence="8">
    <location>
        <begin position="181"/>
        <end position="201"/>
    </location>
</feature>
<keyword evidence="10" id="KW-1185">Reference proteome</keyword>
<dbReference type="Proteomes" id="UP000779508">
    <property type="component" value="Unassembled WGS sequence"/>
</dbReference>
<dbReference type="PANTHER" id="PTHR34975:SF2">
    <property type="entry name" value="SPORE GERMINATION PROTEIN A2"/>
    <property type="match status" value="1"/>
</dbReference>
<evidence type="ECO:0000313" key="9">
    <source>
        <dbReference type="EMBL" id="MBU5676421.1"/>
    </source>
</evidence>
<dbReference type="Pfam" id="PF03845">
    <property type="entry name" value="Spore_permease"/>
    <property type="match status" value="1"/>
</dbReference>
<organism evidence="9 10">
    <name type="scientific">Alkaliphilus flagellatus</name>
    <dbReference type="NCBI Taxonomy" id="2841507"/>
    <lineage>
        <taxon>Bacteria</taxon>
        <taxon>Bacillati</taxon>
        <taxon>Bacillota</taxon>
        <taxon>Clostridia</taxon>
        <taxon>Peptostreptococcales</taxon>
        <taxon>Natronincolaceae</taxon>
        <taxon>Alkaliphilus</taxon>
    </lineage>
</organism>
<dbReference type="RefSeq" id="WP_216416174.1">
    <property type="nucleotide sequence ID" value="NZ_JAHLQK010000003.1"/>
</dbReference>
<comment type="similarity">
    <text evidence="2">Belongs to the amino acid-polyamine-organocation (APC) superfamily. Spore germination protein (SGP) (TC 2.A.3.9) family.</text>
</comment>
<comment type="caution">
    <text evidence="9">The sequence shown here is derived from an EMBL/GenBank/DDBJ whole genome shotgun (WGS) entry which is preliminary data.</text>
</comment>
<evidence type="ECO:0000256" key="6">
    <source>
        <dbReference type="ARBA" id="ARBA00022989"/>
    </source>
</evidence>
<feature type="transmembrane region" description="Helical" evidence="8">
    <location>
        <begin position="334"/>
        <end position="352"/>
    </location>
</feature>
<reference evidence="9 10" key="1">
    <citation type="submission" date="2021-06" db="EMBL/GenBank/DDBJ databases">
        <authorList>
            <person name="Sun Q."/>
            <person name="Li D."/>
        </authorList>
    </citation>
    <scope>NUCLEOTIDE SEQUENCE [LARGE SCALE GENOMIC DNA]</scope>
    <source>
        <strain evidence="9 10">MSJ-5</strain>
    </source>
</reference>
<keyword evidence="3" id="KW-0813">Transport</keyword>
<gene>
    <name evidence="9" type="ORF">KQI88_08335</name>
</gene>
<keyword evidence="7 8" id="KW-0472">Membrane</keyword>
<feature type="transmembrane region" description="Helical" evidence="8">
    <location>
        <begin position="213"/>
        <end position="246"/>
    </location>
</feature>
<comment type="subcellular location">
    <subcellularLocation>
        <location evidence="1">Membrane</location>
        <topology evidence="1">Multi-pass membrane protein</topology>
    </subcellularLocation>
</comment>
<feature type="transmembrane region" description="Helical" evidence="8">
    <location>
        <begin position="12"/>
        <end position="30"/>
    </location>
</feature>
<keyword evidence="6 8" id="KW-1133">Transmembrane helix</keyword>
<evidence type="ECO:0000313" key="10">
    <source>
        <dbReference type="Proteomes" id="UP000779508"/>
    </source>
</evidence>
<evidence type="ECO:0000256" key="2">
    <source>
        <dbReference type="ARBA" id="ARBA00007998"/>
    </source>
</evidence>
<dbReference type="PANTHER" id="PTHR34975">
    <property type="entry name" value="SPORE GERMINATION PROTEIN A2"/>
    <property type="match status" value="1"/>
</dbReference>
<proteinExistence type="inferred from homology"/>
<dbReference type="InterPro" id="IPR004761">
    <property type="entry name" value="Spore_GerAB"/>
</dbReference>
<dbReference type="NCBIfam" id="TIGR00912">
    <property type="entry name" value="2A0309"/>
    <property type="match status" value="1"/>
</dbReference>